<keyword evidence="2" id="KW-1185">Reference proteome</keyword>
<gene>
    <name evidence="1" type="ORF">H4R34_005751</name>
</gene>
<sequence>MDTDIIKVEAGYLGAFNNGYVMEIPALVEKYLEIINHDDVFSALEACQGEQLYDIILSDIVHNDPDRARYFFNNIVAYYVIPELIAAHVVKGYYNWVLTFIEKMRTNPYLLKFWNVHNGGTGTSYYELAVYAALECTMGKNADTF</sequence>
<dbReference type="Proteomes" id="UP001151582">
    <property type="component" value="Unassembled WGS sequence"/>
</dbReference>
<evidence type="ECO:0000313" key="2">
    <source>
        <dbReference type="Proteomes" id="UP001151582"/>
    </source>
</evidence>
<protein>
    <submittedName>
        <fullName evidence="1">Uncharacterized protein</fullName>
    </submittedName>
</protein>
<dbReference type="AlphaFoldDB" id="A0A9W8B1R9"/>
<evidence type="ECO:0000313" key="1">
    <source>
        <dbReference type="EMBL" id="KAJ1971420.1"/>
    </source>
</evidence>
<name>A0A9W8B1R9_9FUNG</name>
<dbReference type="EMBL" id="JANBQB010001383">
    <property type="protein sequence ID" value="KAJ1971420.1"/>
    <property type="molecule type" value="Genomic_DNA"/>
</dbReference>
<reference evidence="1" key="1">
    <citation type="submission" date="2022-07" db="EMBL/GenBank/DDBJ databases">
        <title>Phylogenomic reconstructions and comparative analyses of Kickxellomycotina fungi.</title>
        <authorList>
            <person name="Reynolds N.K."/>
            <person name="Stajich J.E."/>
            <person name="Barry K."/>
            <person name="Grigoriev I.V."/>
            <person name="Crous P."/>
            <person name="Smith M.E."/>
        </authorList>
    </citation>
    <scope>NUCLEOTIDE SEQUENCE</scope>
    <source>
        <strain evidence="1">RSA 567</strain>
    </source>
</reference>
<comment type="caution">
    <text evidence="1">The sequence shown here is derived from an EMBL/GenBank/DDBJ whole genome shotgun (WGS) entry which is preliminary data.</text>
</comment>
<organism evidence="1 2">
    <name type="scientific">Dimargaris verticillata</name>
    <dbReference type="NCBI Taxonomy" id="2761393"/>
    <lineage>
        <taxon>Eukaryota</taxon>
        <taxon>Fungi</taxon>
        <taxon>Fungi incertae sedis</taxon>
        <taxon>Zoopagomycota</taxon>
        <taxon>Kickxellomycotina</taxon>
        <taxon>Dimargaritomycetes</taxon>
        <taxon>Dimargaritales</taxon>
        <taxon>Dimargaritaceae</taxon>
        <taxon>Dimargaris</taxon>
    </lineage>
</organism>
<accession>A0A9W8B1R9</accession>
<proteinExistence type="predicted"/>
<feature type="non-terminal residue" evidence="1">
    <location>
        <position position="145"/>
    </location>
</feature>